<keyword evidence="4" id="KW-0802">TPR repeat</keyword>
<name>A0A098ECL1_9ZZZZ</name>
<dbReference type="InterPro" id="IPR011990">
    <property type="entry name" value="TPR-like_helical_dom_sf"/>
</dbReference>
<evidence type="ECO:0000313" key="5">
    <source>
        <dbReference type="EMBL" id="CEG13753.1"/>
    </source>
</evidence>
<accession>A0A098ECL1</accession>
<dbReference type="Gene3D" id="1.25.40.10">
    <property type="entry name" value="Tetratricopeptide repeat domain"/>
    <property type="match status" value="2"/>
</dbReference>
<gene>
    <name evidence="5" type="ORF">MSIBF_A4620006</name>
</gene>
<dbReference type="EMBL" id="CCXY01000404">
    <property type="protein sequence ID" value="CEG13753.1"/>
    <property type="molecule type" value="Genomic_DNA"/>
</dbReference>
<dbReference type="SMART" id="SM00028">
    <property type="entry name" value="TPR"/>
    <property type="match status" value="4"/>
</dbReference>
<organism evidence="5">
    <name type="scientific">groundwater metagenome</name>
    <dbReference type="NCBI Taxonomy" id="717931"/>
    <lineage>
        <taxon>unclassified sequences</taxon>
        <taxon>metagenomes</taxon>
        <taxon>ecological metagenomes</taxon>
    </lineage>
</organism>
<dbReference type="Pfam" id="PF13181">
    <property type="entry name" value="TPR_8"/>
    <property type="match status" value="2"/>
</dbReference>
<dbReference type="PROSITE" id="PS50005">
    <property type="entry name" value="TPR"/>
    <property type="match status" value="2"/>
</dbReference>
<dbReference type="InterPro" id="IPR019734">
    <property type="entry name" value="TPR_rpt"/>
</dbReference>
<proteinExistence type="predicted"/>
<evidence type="ECO:0000256" key="1">
    <source>
        <dbReference type="ARBA" id="ARBA00004496"/>
    </source>
</evidence>
<reference evidence="5" key="1">
    <citation type="submission" date="2014-09" db="EMBL/GenBank/DDBJ databases">
        <authorList>
            <person name="Probst J Alexander"/>
        </authorList>
    </citation>
    <scope>NUCLEOTIDE SEQUENCE</scope>
</reference>
<evidence type="ECO:0000256" key="4">
    <source>
        <dbReference type="ARBA" id="ARBA00022803"/>
    </source>
</evidence>
<evidence type="ECO:0000256" key="3">
    <source>
        <dbReference type="ARBA" id="ARBA00022737"/>
    </source>
</evidence>
<dbReference type="AlphaFoldDB" id="A0A098ECL1"/>
<dbReference type="SUPFAM" id="SSF48452">
    <property type="entry name" value="TPR-like"/>
    <property type="match status" value="1"/>
</dbReference>
<dbReference type="InterPro" id="IPR051476">
    <property type="entry name" value="Bac_ResReg_Asp_Phosphatase"/>
</dbReference>
<keyword evidence="3" id="KW-0677">Repeat</keyword>
<keyword evidence="2" id="KW-0963">Cytoplasm</keyword>
<evidence type="ECO:0000256" key="2">
    <source>
        <dbReference type="ARBA" id="ARBA00022490"/>
    </source>
</evidence>
<dbReference type="PANTHER" id="PTHR46630:SF1">
    <property type="entry name" value="TETRATRICOPEPTIDE REPEAT PROTEIN 29"/>
    <property type="match status" value="1"/>
</dbReference>
<comment type="subcellular location">
    <subcellularLocation>
        <location evidence="1">Cytoplasm</location>
    </subcellularLocation>
</comment>
<dbReference type="GO" id="GO:0005737">
    <property type="term" value="C:cytoplasm"/>
    <property type="evidence" value="ECO:0007669"/>
    <property type="project" value="UniProtKB-SubCell"/>
</dbReference>
<dbReference type="PANTHER" id="PTHR46630">
    <property type="entry name" value="TETRATRICOPEPTIDE REPEAT PROTEIN 29"/>
    <property type="match status" value="1"/>
</dbReference>
<protein>
    <submittedName>
        <fullName evidence="5">Uncharacterized protein</fullName>
    </submittedName>
</protein>
<sequence length="423" mass="48531">MLLLYCCFLVHTFFLHPYVDKPPEISTAENAALQKENAGNIAGAIDEYNNLLNKENNSEKKCIYYTRIAKLYSQLEKEEIAKGYYENAANIAGEKNFSNCMYEAMFWRWYYEKNATCLMKAVDIAENLNGTKKKFYAYSQLANYYLNLQNFTKAKEIYDKAMALSNEGEYKTIGYNYLGIGTLYTEWNMYDIALQNLKLAEDYLKKSDDNKGLMDTYLRIAYVYAKNNDSENAMVYYEKAVKISNIANKSSNAELGIASMYITLAQKKLENKDYNDAIEHSKIAINLLMEYHGSEEDWANAQNILCYAYFAIERDVEADQCYDFLKIELLDNDANKFKAYKSRSSLNEFFGLAYEGIEITVAEDENGTMKPRNTSCGRILLAVDDYKKAAETGKKINVSDEETKGINAKISELENKAKECNID</sequence>